<dbReference type="STRING" id="282301.A0A267EQ26"/>
<keyword evidence="11" id="KW-1185">Reference proteome</keyword>
<evidence type="ECO:0000256" key="4">
    <source>
        <dbReference type="ARBA" id="ARBA00022806"/>
    </source>
</evidence>
<keyword evidence="4" id="KW-0347">Helicase</keyword>
<evidence type="ECO:0000256" key="2">
    <source>
        <dbReference type="ARBA" id="ARBA00022741"/>
    </source>
</evidence>
<evidence type="ECO:0000256" key="5">
    <source>
        <dbReference type="ARBA" id="ARBA00022840"/>
    </source>
</evidence>
<evidence type="ECO:0000259" key="9">
    <source>
        <dbReference type="PROSITE" id="PS51194"/>
    </source>
</evidence>
<dbReference type="GO" id="GO:0005524">
    <property type="term" value="F:ATP binding"/>
    <property type="evidence" value="ECO:0007669"/>
    <property type="project" value="UniProtKB-KW"/>
</dbReference>
<dbReference type="FunFam" id="3.40.50.300:FF:000079">
    <property type="entry name" value="probable ATP-dependent RNA helicase DDX17"/>
    <property type="match status" value="1"/>
</dbReference>
<evidence type="ECO:0000256" key="1">
    <source>
        <dbReference type="ARBA" id="ARBA00012552"/>
    </source>
</evidence>
<evidence type="ECO:0000259" key="8">
    <source>
        <dbReference type="PROSITE" id="PS51192"/>
    </source>
</evidence>
<dbReference type="SUPFAM" id="SSF52540">
    <property type="entry name" value="P-loop containing nucleoside triphosphate hydrolases"/>
    <property type="match status" value="1"/>
</dbReference>
<reference evidence="10 11" key="1">
    <citation type="submission" date="2017-06" db="EMBL/GenBank/DDBJ databases">
        <title>A platform for efficient transgenesis in Macrostomum lignano, a flatworm model organism for stem cell research.</title>
        <authorList>
            <person name="Berezikov E."/>
        </authorList>
    </citation>
    <scope>NUCLEOTIDE SEQUENCE [LARGE SCALE GENOMIC DNA]</scope>
    <source>
        <strain evidence="10">DV1</strain>
        <tissue evidence="10">Whole organism</tissue>
    </source>
</reference>
<dbReference type="FunFam" id="3.40.50.300:FF:000008">
    <property type="entry name" value="ATP-dependent RNA helicase RhlB"/>
    <property type="match status" value="1"/>
</dbReference>
<dbReference type="SMART" id="SM00490">
    <property type="entry name" value="HELICc"/>
    <property type="match status" value="1"/>
</dbReference>
<dbReference type="InterPro" id="IPR000629">
    <property type="entry name" value="RNA-helicase_DEAD-box_CS"/>
</dbReference>
<dbReference type="InterPro" id="IPR027417">
    <property type="entry name" value="P-loop_NTPase"/>
</dbReference>
<dbReference type="GO" id="GO:0003724">
    <property type="term" value="F:RNA helicase activity"/>
    <property type="evidence" value="ECO:0007669"/>
    <property type="project" value="UniProtKB-EC"/>
</dbReference>
<dbReference type="Proteomes" id="UP000215902">
    <property type="component" value="Unassembled WGS sequence"/>
</dbReference>
<feature type="domain" description="Helicase ATP-binding" evidence="8">
    <location>
        <begin position="436"/>
        <end position="611"/>
    </location>
</feature>
<feature type="compositionally biased region" description="Gly residues" evidence="7">
    <location>
        <begin position="138"/>
        <end position="259"/>
    </location>
</feature>
<dbReference type="EC" id="3.6.4.13" evidence="1"/>
<feature type="compositionally biased region" description="Basic and acidic residues" evidence="7">
    <location>
        <begin position="262"/>
        <end position="272"/>
    </location>
</feature>
<dbReference type="PROSITE" id="PS00039">
    <property type="entry name" value="DEAD_ATP_HELICASE"/>
    <property type="match status" value="1"/>
</dbReference>
<feature type="compositionally biased region" description="Polar residues" evidence="7">
    <location>
        <begin position="65"/>
        <end position="75"/>
    </location>
</feature>
<dbReference type="PROSITE" id="PS51192">
    <property type="entry name" value="HELICASE_ATP_BIND_1"/>
    <property type="match status" value="1"/>
</dbReference>
<feature type="non-terminal residue" evidence="10">
    <location>
        <position position="1"/>
    </location>
</feature>
<dbReference type="SMART" id="SM00487">
    <property type="entry name" value="DEXDc"/>
    <property type="match status" value="1"/>
</dbReference>
<accession>A0A267EQ26</accession>
<dbReference type="InterPro" id="IPR001650">
    <property type="entry name" value="Helicase_C-like"/>
</dbReference>
<feature type="region of interest" description="Disordered" evidence="7">
    <location>
        <begin position="1"/>
        <end position="84"/>
    </location>
</feature>
<dbReference type="GO" id="GO:0003676">
    <property type="term" value="F:nucleic acid binding"/>
    <property type="evidence" value="ECO:0007669"/>
    <property type="project" value="InterPro"/>
</dbReference>
<keyword evidence="2" id="KW-0547">Nucleotide-binding</keyword>
<dbReference type="InterPro" id="IPR014001">
    <property type="entry name" value="Helicase_ATP-bd"/>
</dbReference>
<feature type="compositionally biased region" description="Gly residues" evidence="7">
    <location>
        <begin position="273"/>
        <end position="288"/>
    </location>
</feature>
<keyword evidence="3" id="KW-0378">Hydrolase</keyword>
<feature type="compositionally biased region" description="Gly residues" evidence="7">
    <location>
        <begin position="8"/>
        <end position="19"/>
    </location>
</feature>
<dbReference type="PROSITE" id="PS51194">
    <property type="entry name" value="HELICASE_CTER"/>
    <property type="match status" value="1"/>
</dbReference>
<feature type="domain" description="Helicase C-terminal" evidence="9">
    <location>
        <begin position="623"/>
        <end position="785"/>
    </location>
</feature>
<evidence type="ECO:0000256" key="7">
    <source>
        <dbReference type="SAM" id="MobiDB-lite"/>
    </source>
</evidence>
<proteinExistence type="predicted"/>
<evidence type="ECO:0000313" key="11">
    <source>
        <dbReference type="Proteomes" id="UP000215902"/>
    </source>
</evidence>
<feature type="compositionally biased region" description="Polar residues" evidence="7">
    <location>
        <begin position="27"/>
        <end position="41"/>
    </location>
</feature>
<organism evidence="10 11">
    <name type="scientific">Macrostomum lignano</name>
    <dbReference type="NCBI Taxonomy" id="282301"/>
    <lineage>
        <taxon>Eukaryota</taxon>
        <taxon>Metazoa</taxon>
        <taxon>Spiralia</taxon>
        <taxon>Lophotrochozoa</taxon>
        <taxon>Platyhelminthes</taxon>
        <taxon>Rhabditophora</taxon>
        <taxon>Macrostomorpha</taxon>
        <taxon>Macrostomida</taxon>
        <taxon>Macrostomidae</taxon>
        <taxon>Macrostomum</taxon>
    </lineage>
</organism>
<dbReference type="AlphaFoldDB" id="A0A267EQ26"/>
<dbReference type="CDD" id="cd18787">
    <property type="entry name" value="SF2_C_DEAD"/>
    <property type="match status" value="1"/>
</dbReference>
<sequence>DSGHFGQPSGGGFGHGQGFGHSNQSGDNFQQRNFNPNNGSYHQRGGFANDGSSGGRGGGFQNSRTNNNGFVSSRQDWFEPEKGPVDGATGGGLVADGNDGFGRSGNSGGFGGGGGFGQAGGFRDGGGFEVYNSGFRGSRGGGFRGGRGGGLEDGGNGGFGRGGGRGFGRGGGGEFGRGGGEGFGRSGGGGFGRGGGEGFGRGGGGGFGRGGGRGFERGGGGGFERGGGGGFGRGGGGGFGRGGGGFGSSSNSGGFGGGNNNKDLEDSADGHEGFGSGSGGGFGSSGGGGFGSGGGGGFGGGSARGGFGGGGGGFGGGGNAAGNADPAAPKRIPWAEIRANMAKAMFAPWENEPPVKKDFYQEVESIARMTDSERQALYAELNNITVQDLKEESSTKRSIPNPVRKFEEAWSPYPGIMREIMKNGFERPTPIQCQAWPVLLKGMDFIGIAQTGTGKTLAFLLPAFIHIEGQVRPRKERNGPTVLVLSPTRELALQIQGEVEKYAYKGIRCVCVYGGGSRRQQVAQVEKGVEIVVATPGRLNDIVAEGKLNLFHVSYLILDEADRMLDMGFEPQIIRAISKIRPDRQTVMTSATWPPGVRRIADKYMTDPVQCYVGSLDLAAVHTVTQYIEIVEEDDKKPCILRFVSQEMQPTDKVLVFVSRKIYADHLATDMVMAGLDVETIHGDRDQHDREEALRNFRSGDVRILVATDLASRGLDVKDVTHVINMDMPKNMEEYVHRVGRTGRAGASGVAITFVTRQDWTKVGELIKILEEANQEVPNELRRMAERWERKKAEGGASFGQRRNRRDDYGSGIIL</sequence>
<comment type="caution">
    <text evidence="10">The sequence shown here is derived from an EMBL/GenBank/DDBJ whole genome shotgun (WGS) entry which is preliminary data.</text>
</comment>
<gene>
    <name evidence="10" type="ORF">BOX15_Mlig021523g2</name>
</gene>
<dbReference type="InterPro" id="IPR011545">
    <property type="entry name" value="DEAD/DEAH_box_helicase_dom"/>
</dbReference>
<dbReference type="Pfam" id="PF00270">
    <property type="entry name" value="DEAD"/>
    <property type="match status" value="1"/>
</dbReference>
<dbReference type="OrthoDB" id="196131at2759"/>
<name>A0A267EQ26_9PLAT</name>
<evidence type="ECO:0000313" key="10">
    <source>
        <dbReference type="EMBL" id="PAA63566.1"/>
    </source>
</evidence>
<comment type="catalytic activity">
    <reaction evidence="6">
        <text>ATP + H2O = ADP + phosphate + H(+)</text>
        <dbReference type="Rhea" id="RHEA:13065"/>
        <dbReference type="ChEBI" id="CHEBI:15377"/>
        <dbReference type="ChEBI" id="CHEBI:15378"/>
        <dbReference type="ChEBI" id="CHEBI:30616"/>
        <dbReference type="ChEBI" id="CHEBI:43474"/>
        <dbReference type="ChEBI" id="CHEBI:456216"/>
        <dbReference type="EC" id="3.6.4.13"/>
    </reaction>
</comment>
<feature type="region of interest" description="Disordered" evidence="7">
    <location>
        <begin position="138"/>
        <end position="288"/>
    </location>
</feature>
<dbReference type="GO" id="GO:0016787">
    <property type="term" value="F:hydrolase activity"/>
    <property type="evidence" value="ECO:0007669"/>
    <property type="project" value="UniProtKB-KW"/>
</dbReference>
<evidence type="ECO:0000256" key="3">
    <source>
        <dbReference type="ARBA" id="ARBA00022801"/>
    </source>
</evidence>
<dbReference type="Pfam" id="PF00271">
    <property type="entry name" value="Helicase_C"/>
    <property type="match status" value="1"/>
</dbReference>
<protein>
    <recommendedName>
        <fullName evidence="1">RNA helicase</fullName>
        <ecNumber evidence="1">3.6.4.13</ecNumber>
    </recommendedName>
</protein>
<dbReference type="PANTHER" id="PTHR47958">
    <property type="entry name" value="ATP-DEPENDENT RNA HELICASE DBP3"/>
    <property type="match status" value="1"/>
</dbReference>
<dbReference type="Gene3D" id="3.40.50.300">
    <property type="entry name" value="P-loop containing nucleotide triphosphate hydrolases"/>
    <property type="match status" value="2"/>
</dbReference>
<keyword evidence="5" id="KW-0067">ATP-binding</keyword>
<dbReference type="EMBL" id="NIVC01001832">
    <property type="protein sequence ID" value="PAA63566.1"/>
    <property type="molecule type" value="Genomic_DNA"/>
</dbReference>
<evidence type="ECO:0000256" key="6">
    <source>
        <dbReference type="ARBA" id="ARBA00047984"/>
    </source>
</evidence>